<gene>
    <name evidence="1" type="ORF">QYS48_28000</name>
</gene>
<dbReference type="AlphaFoldDB" id="A0AA51N6N4"/>
<protein>
    <submittedName>
        <fullName evidence="1">DUF4920 domain-containing protein</fullName>
    </submittedName>
</protein>
<dbReference type="PROSITE" id="PS51257">
    <property type="entry name" value="PROKAR_LIPOPROTEIN"/>
    <property type="match status" value="1"/>
</dbReference>
<dbReference type="Proteomes" id="UP001244443">
    <property type="component" value="Chromosome"/>
</dbReference>
<name>A0AA51N6N4_9BACT</name>
<evidence type="ECO:0000313" key="2">
    <source>
        <dbReference type="Proteomes" id="UP001244443"/>
    </source>
</evidence>
<reference evidence="1" key="1">
    <citation type="submission" date="2023-08" db="EMBL/GenBank/DDBJ databases">
        <title>Comparative genomics and taxonomic characterization of three novel marine species of genus Marivirga.</title>
        <authorList>
            <person name="Muhammad N."/>
            <person name="Kim S.-G."/>
        </authorList>
    </citation>
    <scope>NUCLEOTIDE SEQUENCE [LARGE SCALE GENOMIC DNA]</scope>
    <source>
        <strain evidence="1">ABR2-2</strain>
    </source>
</reference>
<keyword evidence="2" id="KW-1185">Reference proteome</keyword>
<dbReference type="EMBL" id="CP129970">
    <property type="protein sequence ID" value="WMN07164.1"/>
    <property type="molecule type" value="Genomic_DNA"/>
</dbReference>
<accession>A0AA51N6N4</accession>
<organism evidence="1 2">
    <name type="scientific">Marivirga arenosa</name>
    <dbReference type="NCBI Taxonomy" id="3059076"/>
    <lineage>
        <taxon>Bacteria</taxon>
        <taxon>Pseudomonadati</taxon>
        <taxon>Bacteroidota</taxon>
        <taxon>Cytophagia</taxon>
        <taxon>Cytophagales</taxon>
        <taxon>Marivirgaceae</taxon>
        <taxon>Marivirga</taxon>
    </lineage>
</organism>
<dbReference type="RefSeq" id="WP_308357235.1">
    <property type="nucleotide sequence ID" value="NZ_CP129970.2"/>
</dbReference>
<dbReference type="Pfam" id="PF16267">
    <property type="entry name" value="DUF4920"/>
    <property type="match status" value="1"/>
</dbReference>
<proteinExistence type="predicted"/>
<dbReference type="InterPro" id="IPR032577">
    <property type="entry name" value="DUF4920"/>
</dbReference>
<evidence type="ECO:0000313" key="1">
    <source>
        <dbReference type="EMBL" id="WMN07164.1"/>
    </source>
</evidence>
<sequence>MKKSLLAIIVVIYGLYSCTEQKKNETEVNTTSEEIVNSEEVIQNSNEESFLGEAFNTEDLTSLNNLVNHMNESDSLNATVEITVTEVCQAKGCWMTAKLPNGESMRITFKDYGFFMPKDLAGKTVRMHGVAKREETDVATLKHFAEDAGKSEEEIAQITEAKLDYKFVASGVNLMQ</sequence>